<keyword evidence="1" id="KW-0732">Signal</keyword>
<accession>A0A2N9L5H0</accession>
<gene>
    <name evidence="2" type="ORF">SBA5_160026</name>
</gene>
<sequence length="344" mass="37825">MDTMARCLRALIPSFLLCLWAGAALVSAYSAAFAQGQRQDWHNVTITETDEIKVGDATLQVDFAEGPLDLPKTTVLAHVEAAASAVASYYGRFPVSRARVLLIPVADRHGILQGTTWGDMRGFPGFTRIRIGEHTTTADLASDWTTTHELVHMAFPSMPDDQHWIEEGLATYIEPIARVMTGELTAQKIWGDMFRDMHQGEPGAGDEGVDHTHTWGRTYWGGAMFCLVADVEIRRATHNRKGLQDALRAIVDADGTIDHNWTLPQALAVGDRATGTHVLSEMYNDWKGKPVTVDLPKLWNELGIQSGPHGISFVDTAPLAKVREAITKPDRKPVTATVLPRQAQ</sequence>
<proteinExistence type="predicted"/>
<feature type="signal peptide" evidence="1">
    <location>
        <begin position="1"/>
        <end position="34"/>
    </location>
</feature>
<dbReference type="AlphaFoldDB" id="A0A2N9L5H0"/>
<name>A0A2N9L5H0_9BACT</name>
<feature type="chain" id="PRO_5014996778" description="Peptidase M61 catalytic domain-containing protein" evidence="1">
    <location>
        <begin position="35"/>
        <end position="344"/>
    </location>
</feature>
<dbReference type="EMBL" id="OKRB01000068">
    <property type="protein sequence ID" value="SPE18542.1"/>
    <property type="molecule type" value="Genomic_DNA"/>
</dbReference>
<evidence type="ECO:0008006" key="4">
    <source>
        <dbReference type="Google" id="ProtNLM"/>
    </source>
</evidence>
<evidence type="ECO:0000256" key="1">
    <source>
        <dbReference type="SAM" id="SignalP"/>
    </source>
</evidence>
<evidence type="ECO:0000313" key="3">
    <source>
        <dbReference type="Proteomes" id="UP000239735"/>
    </source>
</evidence>
<dbReference type="InterPro" id="IPR027268">
    <property type="entry name" value="Peptidase_M4/M1_CTD_sf"/>
</dbReference>
<organism evidence="2 3">
    <name type="scientific">Candidatus Sulfuritelmatomonas gaucii</name>
    <dbReference type="NCBI Taxonomy" id="2043161"/>
    <lineage>
        <taxon>Bacteria</taxon>
        <taxon>Pseudomonadati</taxon>
        <taxon>Acidobacteriota</taxon>
        <taxon>Terriglobia</taxon>
        <taxon>Terriglobales</taxon>
        <taxon>Acidobacteriaceae</taxon>
        <taxon>Candidatus Sulfuritelmatomonas</taxon>
    </lineage>
</organism>
<evidence type="ECO:0000313" key="2">
    <source>
        <dbReference type="EMBL" id="SPE18542.1"/>
    </source>
</evidence>
<dbReference type="Proteomes" id="UP000239735">
    <property type="component" value="Unassembled WGS sequence"/>
</dbReference>
<dbReference type="Gene3D" id="1.10.390.10">
    <property type="entry name" value="Neutral Protease Domain 2"/>
    <property type="match status" value="1"/>
</dbReference>
<protein>
    <recommendedName>
        <fullName evidence="4">Peptidase M61 catalytic domain-containing protein</fullName>
    </recommendedName>
</protein>
<reference evidence="3" key="1">
    <citation type="submission" date="2018-02" db="EMBL/GenBank/DDBJ databases">
        <authorList>
            <person name="Hausmann B."/>
        </authorList>
    </citation>
    <scope>NUCLEOTIDE SEQUENCE [LARGE SCALE GENOMIC DNA]</scope>
    <source>
        <strain evidence="3">Peat soil MAG SbA5</strain>
    </source>
</reference>